<dbReference type="EC" id="2.7.13.3" evidence="3"/>
<dbReference type="InterPro" id="IPR004358">
    <property type="entry name" value="Sig_transdc_His_kin-like_C"/>
</dbReference>
<dbReference type="SUPFAM" id="SSF55874">
    <property type="entry name" value="ATPase domain of HSP90 chaperone/DNA topoisomerase II/histidine kinase"/>
    <property type="match status" value="1"/>
</dbReference>
<evidence type="ECO:0000256" key="2">
    <source>
        <dbReference type="ARBA" id="ARBA00004236"/>
    </source>
</evidence>
<dbReference type="EMBL" id="BAAAYN010000035">
    <property type="protein sequence ID" value="GAA3391925.1"/>
    <property type="molecule type" value="Genomic_DNA"/>
</dbReference>
<dbReference type="PANTHER" id="PTHR43304">
    <property type="entry name" value="PHYTOCHROME-LIKE PROTEIN CPH1"/>
    <property type="match status" value="1"/>
</dbReference>
<organism evidence="10 11">
    <name type="scientific">Cryptosporangium minutisporangium</name>
    <dbReference type="NCBI Taxonomy" id="113569"/>
    <lineage>
        <taxon>Bacteria</taxon>
        <taxon>Bacillati</taxon>
        <taxon>Actinomycetota</taxon>
        <taxon>Actinomycetes</taxon>
        <taxon>Cryptosporangiales</taxon>
        <taxon>Cryptosporangiaceae</taxon>
        <taxon>Cryptosporangium</taxon>
    </lineage>
</organism>
<evidence type="ECO:0000256" key="8">
    <source>
        <dbReference type="SAM" id="Coils"/>
    </source>
</evidence>
<keyword evidence="11" id="KW-1185">Reference proteome</keyword>
<evidence type="ECO:0000313" key="10">
    <source>
        <dbReference type="EMBL" id="GAA3391925.1"/>
    </source>
</evidence>
<dbReference type="InterPro" id="IPR005467">
    <property type="entry name" value="His_kinase_dom"/>
</dbReference>
<dbReference type="InterPro" id="IPR036097">
    <property type="entry name" value="HisK_dim/P_sf"/>
</dbReference>
<dbReference type="InterPro" id="IPR003661">
    <property type="entry name" value="HisK_dim/P_dom"/>
</dbReference>
<evidence type="ECO:0000256" key="6">
    <source>
        <dbReference type="ARBA" id="ARBA00022777"/>
    </source>
</evidence>
<dbReference type="Gene3D" id="3.30.450.40">
    <property type="match status" value="1"/>
</dbReference>
<evidence type="ECO:0000259" key="9">
    <source>
        <dbReference type="PROSITE" id="PS50109"/>
    </source>
</evidence>
<evidence type="ECO:0000256" key="7">
    <source>
        <dbReference type="ARBA" id="ARBA00023012"/>
    </source>
</evidence>
<dbReference type="Proteomes" id="UP001501676">
    <property type="component" value="Unassembled WGS sequence"/>
</dbReference>
<keyword evidence="4" id="KW-0597">Phosphoprotein</keyword>
<dbReference type="Pfam" id="PF13185">
    <property type="entry name" value="GAF_2"/>
    <property type="match status" value="1"/>
</dbReference>
<evidence type="ECO:0000313" key="11">
    <source>
        <dbReference type="Proteomes" id="UP001501676"/>
    </source>
</evidence>
<accession>A0ABP6T337</accession>
<comment type="caution">
    <text evidence="10">The sequence shown here is derived from an EMBL/GenBank/DDBJ whole genome shotgun (WGS) entry which is preliminary data.</text>
</comment>
<keyword evidence="8" id="KW-0175">Coiled coil</keyword>
<feature type="domain" description="Histidine kinase" evidence="9">
    <location>
        <begin position="207"/>
        <end position="423"/>
    </location>
</feature>
<reference evidence="11" key="1">
    <citation type="journal article" date="2019" name="Int. J. Syst. Evol. Microbiol.">
        <title>The Global Catalogue of Microorganisms (GCM) 10K type strain sequencing project: providing services to taxonomists for standard genome sequencing and annotation.</title>
        <authorList>
            <consortium name="The Broad Institute Genomics Platform"/>
            <consortium name="The Broad Institute Genome Sequencing Center for Infectious Disease"/>
            <person name="Wu L."/>
            <person name="Ma J."/>
        </authorList>
    </citation>
    <scope>NUCLEOTIDE SEQUENCE [LARGE SCALE GENOMIC DNA]</scope>
    <source>
        <strain evidence="11">JCM 9458</strain>
    </source>
</reference>
<evidence type="ECO:0000256" key="1">
    <source>
        <dbReference type="ARBA" id="ARBA00000085"/>
    </source>
</evidence>
<dbReference type="Pfam" id="PF02518">
    <property type="entry name" value="HATPase_c"/>
    <property type="match status" value="1"/>
</dbReference>
<dbReference type="CDD" id="cd00082">
    <property type="entry name" value="HisKA"/>
    <property type="match status" value="1"/>
</dbReference>
<dbReference type="SMART" id="SM00387">
    <property type="entry name" value="HATPase_c"/>
    <property type="match status" value="1"/>
</dbReference>
<proteinExistence type="predicted"/>
<dbReference type="InterPro" id="IPR003018">
    <property type="entry name" value="GAF"/>
</dbReference>
<dbReference type="RefSeq" id="WP_345730797.1">
    <property type="nucleotide sequence ID" value="NZ_BAAAYN010000035.1"/>
</dbReference>
<protein>
    <recommendedName>
        <fullName evidence="3">histidine kinase</fullName>
        <ecNumber evidence="3">2.7.13.3</ecNumber>
    </recommendedName>
</protein>
<evidence type="ECO:0000256" key="4">
    <source>
        <dbReference type="ARBA" id="ARBA00022553"/>
    </source>
</evidence>
<keyword evidence="5" id="KW-0808">Transferase</keyword>
<dbReference type="Gene3D" id="3.30.565.10">
    <property type="entry name" value="Histidine kinase-like ATPase, C-terminal domain"/>
    <property type="match status" value="1"/>
</dbReference>
<sequence>MNTGIDLELRPMKDGRMTVSTLGNRAQMLEPYAIIGEPAEPDLEAIASIAAHICGAPTAVVNLIDETHQYQVAAHGFARSVCDRDDSMCAVTIALPEPVYLSDARLDPRWAENPFVTGVIGNVRFYSSTQLVNAAGEVLGTLCVFDEEVREITEDQRAQLELLAHQVVDVLELRRQSFELKAAVGQLERAREELVRSNEHLAAFAGQVSHDLKNPLASVVGYLHNLSEVGAVVAEPEAAWCTQRALAASQRMSDMIGHLLDYASVGGSLTFEPVDLARLLDDLTDDLSDALASVGGSVTVADTLPTVPADRVQLRAVLQNLISNALKFRRLSRAPRVEVSAAFRDRAWLIRVADNGIGVPHDRREQAFALLSRVHDQSAREIAGNGIGLATCKRIITAHGGEIGLVDTPGGGTTVWFTLPAAVRALP</sequence>
<comment type="subcellular location">
    <subcellularLocation>
        <location evidence="2">Cell membrane</location>
    </subcellularLocation>
</comment>
<dbReference type="Pfam" id="PF00512">
    <property type="entry name" value="HisKA"/>
    <property type="match status" value="1"/>
</dbReference>
<dbReference type="SUPFAM" id="SSF47384">
    <property type="entry name" value="Homodimeric domain of signal transducing histidine kinase"/>
    <property type="match status" value="1"/>
</dbReference>
<dbReference type="PANTHER" id="PTHR43304:SF1">
    <property type="entry name" value="PAC DOMAIN-CONTAINING PROTEIN"/>
    <property type="match status" value="1"/>
</dbReference>
<keyword evidence="7" id="KW-0902">Two-component regulatory system</keyword>
<evidence type="ECO:0000256" key="5">
    <source>
        <dbReference type="ARBA" id="ARBA00022679"/>
    </source>
</evidence>
<name>A0ABP6T337_9ACTN</name>
<dbReference type="SUPFAM" id="SSF55781">
    <property type="entry name" value="GAF domain-like"/>
    <property type="match status" value="1"/>
</dbReference>
<dbReference type="Gene3D" id="1.10.287.130">
    <property type="match status" value="1"/>
</dbReference>
<dbReference type="InterPro" id="IPR052162">
    <property type="entry name" value="Sensor_kinase/Photoreceptor"/>
</dbReference>
<comment type="catalytic activity">
    <reaction evidence="1">
        <text>ATP + protein L-histidine = ADP + protein N-phospho-L-histidine.</text>
        <dbReference type="EC" id="2.7.13.3"/>
    </reaction>
</comment>
<dbReference type="InterPro" id="IPR036890">
    <property type="entry name" value="HATPase_C_sf"/>
</dbReference>
<dbReference type="PROSITE" id="PS50109">
    <property type="entry name" value="HIS_KIN"/>
    <property type="match status" value="1"/>
</dbReference>
<dbReference type="InterPro" id="IPR003594">
    <property type="entry name" value="HATPase_dom"/>
</dbReference>
<dbReference type="SMART" id="SM00388">
    <property type="entry name" value="HisKA"/>
    <property type="match status" value="1"/>
</dbReference>
<feature type="coiled-coil region" evidence="8">
    <location>
        <begin position="173"/>
        <end position="200"/>
    </location>
</feature>
<dbReference type="InterPro" id="IPR029016">
    <property type="entry name" value="GAF-like_dom_sf"/>
</dbReference>
<dbReference type="PRINTS" id="PR00344">
    <property type="entry name" value="BCTRLSENSOR"/>
</dbReference>
<keyword evidence="6" id="KW-0418">Kinase</keyword>
<gene>
    <name evidence="10" type="ORF">GCM10020369_51650</name>
</gene>
<evidence type="ECO:0000256" key="3">
    <source>
        <dbReference type="ARBA" id="ARBA00012438"/>
    </source>
</evidence>